<accession>A0ABX4G2I1</accession>
<comment type="caution">
    <text evidence="2">The sequence shown here is derived from an EMBL/GenBank/DDBJ whole genome shotgun (WGS) entry which is preliminary data.</text>
</comment>
<evidence type="ECO:0000313" key="3">
    <source>
        <dbReference type="Proteomes" id="UP000215999"/>
    </source>
</evidence>
<keyword evidence="1" id="KW-0472">Membrane</keyword>
<keyword evidence="1" id="KW-1133">Transmembrane helix</keyword>
<evidence type="ECO:0000313" key="2">
    <source>
        <dbReference type="EMBL" id="OZS45196.1"/>
    </source>
</evidence>
<name>A0ABX4G2I1_9GAMM</name>
<proteinExistence type="predicted"/>
<organism evidence="2 3">
    <name type="scientific">Photobacterium sanguinicancri</name>
    <dbReference type="NCBI Taxonomy" id="875932"/>
    <lineage>
        <taxon>Bacteria</taxon>
        <taxon>Pseudomonadati</taxon>
        <taxon>Pseudomonadota</taxon>
        <taxon>Gammaproteobacteria</taxon>
        <taxon>Vibrionales</taxon>
        <taxon>Vibrionaceae</taxon>
        <taxon>Photobacterium</taxon>
    </lineage>
</organism>
<feature type="transmembrane region" description="Helical" evidence="1">
    <location>
        <begin position="85"/>
        <end position="103"/>
    </location>
</feature>
<evidence type="ECO:0008006" key="4">
    <source>
        <dbReference type="Google" id="ProtNLM"/>
    </source>
</evidence>
<protein>
    <recommendedName>
        <fullName evidence="4">DUF1240 domain-containing protein</fullName>
    </recommendedName>
</protein>
<keyword evidence="1" id="KW-0812">Transmembrane</keyword>
<gene>
    <name evidence="2" type="ORF">ASV53_04065</name>
</gene>
<feature type="transmembrane region" description="Helical" evidence="1">
    <location>
        <begin position="51"/>
        <end position="73"/>
    </location>
</feature>
<reference evidence="2 3" key="1">
    <citation type="journal article" date="2016" name="Antonie Van Leeuwenhoek">
        <title>Photobacterium sanguinicancri sp. nov. isolated from marine animals.</title>
        <authorList>
            <person name="Gomez-Gil B."/>
            <person name="Roque A."/>
            <person name="Rotllant G."/>
            <person name="Romalde J.L."/>
            <person name="Doce A."/>
            <person name="Eggermont M."/>
            <person name="Defoirdt T."/>
        </authorList>
    </citation>
    <scope>NUCLEOTIDE SEQUENCE [LARGE SCALE GENOMIC DNA]</scope>
    <source>
        <strain evidence="2 3">CAIM 1827</strain>
    </source>
</reference>
<dbReference type="Proteomes" id="UP000215999">
    <property type="component" value="Unassembled WGS sequence"/>
</dbReference>
<dbReference type="RefSeq" id="WP_094956198.1">
    <property type="nucleotide sequence ID" value="NZ_NOIF01000014.1"/>
</dbReference>
<keyword evidence="3" id="KW-1185">Reference proteome</keyword>
<dbReference type="EMBL" id="NOIF01000014">
    <property type="protein sequence ID" value="OZS45196.1"/>
    <property type="molecule type" value="Genomic_DNA"/>
</dbReference>
<evidence type="ECO:0000256" key="1">
    <source>
        <dbReference type="SAM" id="Phobius"/>
    </source>
</evidence>
<sequence>MQKVMHTLFVIALCAILSFFSAFRLYEYLSLETIEIQLDLGYEIIFIDPTYMLGICGLITMPFLLTYIIWTHILGKDGSGRMGKALCVLFGIGLLFAIPGQIIEHQRQKSIAREHGFVDCPSFTLLSSTHIVEAMVKDPQYCTDDEITNIAKYGYFRELSEVNAYVDKVYNIESPQPATDI</sequence>